<proteinExistence type="predicted"/>
<dbReference type="AlphaFoldDB" id="A0A0C9YEN0"/>
<organism evidence="1 2">
    <name type="scientific">Laccaria amethystina LaAM-08-1</name>
    <dbReference type="NCBI Taxonomy" id="1095629"/>
    <lineage>
        <taxon>Eukaryota</taxon>
        <taxon>Fungi</taxon>
        <taxon>Dikarya</taxon>
        <taxon>Basidiomycota</taxon>
        <taxon>Agaricomycotina</taxon>
        <taxon>Agaricomycetes</taxon>
        <taxon>Agaricomycetidae</taxon>
        <taxon>Agaricales</taxon>
        <taxon>Agaricineae</taxon>
        <taxon>Hydnangiaceae</taxon>
        <taxon>Laccaria</taxon>
    </lineage>
</organism>
<dbReference type="EMBL" id="KN838552">
    <property type="protein sequence ID" value="KIK06543.1"/>
    <property type="molecule type" value="Genomic_DNA"/>
</dbReference>
<gene>
    <name evidence="1" type="ORF">K443DRAFT_674200</name>
</gene>
<dbReference type="HOGENOM" id="CLU_1816094_0_0_1"/>
<accession>A0A0C9YEN0</accession>
<evidence type="ECO:0000313" key="2">
    <source>
        <dbReference type="Proteomes" id="UP000054477"/>
    </source>
</evidence>
<evidence type="ECO:0000313" key="1">
    <source>
        <dbReference type="EMBL" id="KIK06543.1"/>
    </source>
</evidence>
<protein>
    <submittedName>
        <fullName evidence="1">Uncharacterized protein</fullName>
    </submittedName>
</protein>
<keyword evidence="2" id="KW-1185">Reference proteome</keyword>
<reference evidence="1 2" key="1">
    <citation type="submission" date="2014-04" db="EMBL/GenBank/DDBJ databases">
        <authorList>
            <consortium name="DOE Joint Genome Institute"/>
            <person name="Kuo A."/>
            <person name="Kohler A."/>
            <person name="Nagy L.G."/>
            <person name="Floudas D."/>
            <person name="Copeland A."/>
            <person name="Barry K.W."/>
            <person name="Cichocki N."/>
            <person name="Veneault-Fourrey C."/>
            <person name="LaButti K."/>
            <person name="Lindquist E.A."/>
            <person name="Lipzen A."/>
            <person name="Lundell T."/>
            <person name="Morin E."/>
            <person name="Murat C."/>
            <person name="Sun H."/>
            <person name="Tunlid A."/>
            <person name="Henrissat B."/>
            <person name="Grigoriev I.V."/>
            <person name="Hibbett D.S."/>
            <person name="Martin F."/>
            <person name="Nordberg H.P."/>
            <person name="Cantor M.N."/>
            <person name="Hua S.X."/>
        </authorList>
    </citation>
    <scope>NUCLEOTIDE SEQUENCE [LARGE SCALE GENOMIC DNA]</scope>
    <source>
        <strain evidence="1 2">LaAM-08-1</strain>
    </source>
</reference>
<dbReference type="Proteomes" id="UP000054477">
    <property type="component" value="Unassembled WGS sequence"/>
</dbReference>
<reference evidence="2" key="2">
    <citation type="submission" date="2015-01" db="EMBL/GenBank/DDBJ databases">
        <title>Evolutionary Origins and Diversification of the Mycorrhizal Mutualists.</title>
        <authorList>
            <consortium name="DOE Joint Genome Institute"/>
            <consortium name="Mycorrhizal Genomics Consortium"/>
            <person name="Kohler A."/>
            <person name="Kuo A."/>
            <person name="Nagy L.G."/>
            <person name="Floudas D."/>
            <person name="Copeland A."/>
            <person name="Barry K.W."/>
            <person name="Cichocki N."/>
            <person name="Veneault-Fourrey C."/>
            <person name="LaButti K."/>
            <person name="Lindquist E.A."/>
            <person name="Lipzen A."/>
            <person name="Lundell T."/>
            <person name="Morin E."/>
            <person name="Murat C."/>
            <person name="Riley R."/>
            <person name="Ohm R."/>
            <person name="Sun H."/>
            <person name="Tunlid A."/>
            <person name="Henrissat B."/>
            <person name="Grigoriev I.V."/>
            <person name="Hibbett D.S."/>
            <person name="Martin F."/>
        </authorList>
    </citation>
    <scope>NUCLEOTIDE SEQUENCE [LARGE SCALE GENOMIC DNA]</scope>
    <source>
        <strain evidence="2">LaAM-08-1</strain>
    </source>
</reference>
<sequence length="142" mass="16150">MSISFETTIPILLFVRTIRVPHDNESPSPPCRKPLHPIFYNSVDKRCPHFEKGLVRCTIPDFRRDLRVNLSRHLMGVGSRNVNGRSGEGGGYYKAASFRCFSNRRTPFVGFQRVALPASFAMRIRIVLNAFHATFSIHETSV</sequence>
<name>A0A0C9YEN0_9AGAR</name>